<dbReference type="Proteomes" id="UP000823561">
    <property type="component" value="Chromosome 9"/>
</dbReference>
<dbReference type="EMBL" id="JADWDJ010000009">
    <property type="protein sequence ID" value="KAG5275403.1"/>
    <property type="molecule type" value="Genomic_DNA"/>
</dbReference>
<feature type="region of interest" description="Disordered" evidence="1">
    <location>
        <begin position="797"/>
        <end position="851"/>
    </location>
</feature>
<evidence type="ECO:0008006" key="6">
    <source>
        <dbReference type="Google" id="ProtNLM"/>
    </source>
</evidence>
<evidence type="ECO:0000256" key="1">
    <source>
        <dbReference type="SAM" id="MobiDB-lite"/>
    </source>
</evidence>
<proteinExistence type="predicted"/>
<name>A0AAV6GJK6_9TELE</name>
<feature type="compositionally biased region" description="Polar residues" evidence="1">
    <location>
        <begin position="1193"/>
        <end position="1206"/>
    </location>
</feature>
<dbReference type="Pfam" id="PF25775">
    <property type="entry name" value="CC_STIL"/>
    <property type="match status" value="1"/>
</dbReference>
<dbReference type="GO" id="GO:0007052">
    <property type="term" value="P:mitotic spindle organization"/>
    <property type="evidence" value="ECO:0007669"/>
    <property type="project" value="TreeGrafter"/>
</dbReference>
<dbReference type="Pfam" id="PF26399">
    <property type="entry name" value="PRM_STIL"/>
    <property type="match status" value="1"/>
</dbReference>
<dbReference type="InterPro" id="IPR058559">
    <property type="entry name" value="PRM_STIL"/>
</dbReference>
<dbReference type="PANTHER" id="PTHR15128:SF0">
    <property type="entry name" value="SCL-INTERRUPTING LOCUS PROTEIN"/>
    <property type="match status" value="1"/>
</dbReference>
<feature type="region of interest" description="Disordered" evidence="1">
    <location>
        <begin position="668"/>
        <end position="690"/>
    </location>
</feature>
<dbReference type="InterPro" id="IPR057655">
    <property type="entry name" value="STIL_CC"/>
</dbReference>
<feature type="compositionally biased region" description="Low complexity" evidence="1">
    <location>
        <begin position="521"/>
        <end position="530"/>
    </location>
</feature>
<sequence length="1224" mass="134613">MSVEVNLQGMPSHILDGVQKQETIQIDRSFSKFKVGPWDPTPLGEAVNLHLSYYRNPRLLLSEKALRLTYRHARQNNNPQFTCFLLGTFIVDRDEEGVTLTLDRLDPGREKPDSGRKVPNSFLPGDVVVPCLFEVQQVGLLTNNVPAHYADDLSGSLKILQQSCTSKKAMELSQLLMLRGWLSCIENTDSLNFNLYWAGFTLATMLKATPIKGIPIIPTALARNLSSPINLAQPLNTVSQKRGFLSMDQTCKLLLVLESDPKVYTLPLVGVWLCGVTHIHSPQVWAWCLRYLYSASIQERVLSEGRPFLVVLYSLTHREPEFYQCQPTSRENHNMDLLLLTSTESLTLYKNLEPKERKPLSFELSSGSENQATEFYKEVMSRAASSRHITGDKVATSPQHRISINDHDSGVEDEDLSPRPSPNPHPAGDQMRPVQPTVPELSLVLDVSFVAGITKSPDATPQHLPLPTLQQREICAFPKTHKELYVSGQNKLNACPPMNRTVTQTMSKEGCDGSTGFSHRSSLPLLSSPPKMATLPDGSSELGYAQESKPYTPDQSIHSQSPYCRFSGTTPAQPLPQLCMFPSTSLKCVNKPCSCCHHHYTALSYQSQHWPETPLPSDLLNQMTPTNPATVSCIPKSTPHRGCCLSPPHRTSHQGPVYVPKTSPHLDCLQHSSHSKRRQSHPVPSVSQGCQSQDACMDVSDACFNMLSVDAYRILMDQDRQLKLLQSQIHKLLEAQSQGTSSHHSDSSHQSGEKPAGLTLGQKPMTPDPKKRNSVSIAIGTGASLFCGKSEDEWWRGGTPGTLSSGSAHSRQSSPTAISQTHTNRIKDPEDETRSSDQNHKESQQMSPGVSHSFQSLMLGESASMCYQFQSANTDESHGKSVAADQRFFQDLLGQVNDRLQDTLKGEARSSRSEYRTVLAAETALSPVLVQAREASSPNCRSPVPSLKALSQSESSHKGDQVYNATVKHLEKLGVNVDSKGKGMSTSATVESASSTLASINPEAVIPRLAVCDFVSASMLTPGCSADLSLEANSIALKYLSDAQLSHLSFKREAKQTSNAIPPRVDFLSKTERTAAGLSILSPTNMSLATQKYMKRYGLIEGGDSEEEDLQEQQNGMHHDTVLDCSAQMDSSRNSDDFQKGINVPSSPPGPHSSPHLENEGLVFGDKHMLLHSHNHTEKTGTREITQKRHSASENQSPLGTMDTQGSVGNFLDLSRLRQLPKLF</sequence>
<dbReference type="InterPro" id="IPR057731">
    <property type="entry name" value="STIL_N"/>
</dbReference>
<feature type="region of interest" description="Disordered" evidence="1">
    <location>
        <begin position="1177"/>
        <end position="1206"/>
    </location>
</feature>
<accession>A0AAV6GJK6</accession>
<dbReference type="Pfam" id="PF15253">
    <property type="entry name" value="STIL_N"/>
    <property type="match status" value="1"/>
</dbReference>
<reference evidence="4" key="1">
    <citation type="submission" date="2020-10" db="EMBL/GenBank/DDBJ databases">
        <title>Chromosome-scale genome assembly of the Allis shad, Alosa alosa.</title>
        <authorList>
            <person name="Margot Z."/>
            <person name="Christophe K."/>
            <person name="Cabau C."/>
            <person name="Louis A."/>
            <person name="Berthelot C."/>
            <person name="Parey E."/>
            <person name="Roest Crollius H."/>
            <person name="Montfort J."/>
            <person name="Robinson-Rechavi M."/>
            <person name="Bucao C."/>
            <person name="Bouchez O."/>
            <person name="Gislard M."/>
            <person name="Lluch J."/>
            <person name="Milhes M."/>
            <person name="Lampietro C."/>
            <person name="Lopez Roques C."/>
            <person name="Donnadieu C."/>
            <person name="Braasch I."/>
            <person name="Desvignes T."/>
            <person name="Postlethwait J."/>
            <person name="Bobe J."/>
            <person name="Guiguen Y."/>
        </authorList>
    </citation>
    <scope>NUCLEOTIDE SEQUENCE</scope>
    <source>
        <strain evidence="4">M-15738</strain>
        <tissue evidence="4">Blood</tissue>
    </source>
</reference>
<gene>
    <name evidence="4" type="ORF">AALO_G00119880</name>
</gene>
<protein>
    <recommendedName>
        <fullName evidence="6">SCL-interrupting locus protein</fullName>
    </recommendedName>
</protein>
<evidence type="ECO:0000259" key="2">
    <source>
        <dbReference type="Pfam" id="PF15253"/>
    </source>
</evidence>
<comment type="caution">
    <text evidence="4">The sequence shown here is derived from an EMBL/GenBank/DDBJ whole genome shotgun (WGS) entry which is preliminary data.</text>
</comment>
<feature type="domain" description="STIL N-terminal" evidence="2">
    <location>
        <begin position="38"/>
        <end position="383"/>
    </location>
</feature>
<feature type="region of interest" description="Disordered" evidence="1">
    <location>
        <begin position="387"/>
        <end position="434"/>
    </location>
</feature>
<feature type="region of interest" description="Disordered" evidence="1">
    <location>
        <begin position="1129"/>
        <end position="1160"/>
    </location>
</feature>
<evidence type="ECO:0000313" key="4">
    <source>
        <dbReference type="EMBL" id="KAG5275403.1"/>
    </source>
</evidence>
<dbReference type="GO" id="GO:0071539">
    <property type="term" value="P:protein localization to centrosome"/>
    <property type="evidence" value="ECO:0007669"/>
    <property type="project" value="TreeGrafter"/>
</dbReference>
<dbReference type="AlphaFoldDB" id="A0AAV6GJK6"/>
<feature type="compositionally biased region" description="Polar residues" evidence="1">
    <location>
        <begin position="801"/>
        <end position="823"/>
    </location>
</feature>
<feature type="region of interest" description="Disordered" evidence="1">
    <location>
        <begin position="507"/>
        <end position="556"/>
    </location>
</feature>
<dbReference type="PANTHER" id="PTHR15128">
    <property type="entry name" value="TAL1 SCL INTERRUPTING LOCUS"/>
    <property type="match status" value="1"/>
</dbReference>
<evidence type="ECO:0000259" key="3">
    <source>
        <dbReference type="Pfam" id="PF25775"/>
    </source>
</evidence>
<evidence type="ECO:0000313" key="5">
    <source>
        <dbReference type="Proteomes" id="UP000823561"/>
    </source>
</evidence>
<feature type="region of interest" description="Disordered" evidence="1">
    <location>
        <begin position="735"/>
        <end position="774"/>
    </location>
</feature>
<organism evidence="4 5">
    <name type="scientific">Alosa alosa</name>
    <name type="common">allis shad</name>
    <dbReference type="NCBI Taxonomy" id="278164"/>
    <lineage>
        <taxon>Eukaryota</taxon>
        <taxon>Metazoa</taxon>
        <taxon>Chordata</taxon>
        <taxon>Craniata</taxon>
        <taxon>Vertebrata</taxon>
        <taxon>Euteleostomi</taxon>
        <taxon>Actinopterygii</taxon>
        <taxon>Neopterygii</taxon>
        <taxon>Teleostei</taxon>
        <taxon>Clupei</taxon>
        <taxon>Clupeiformes</taxon>
        <taxon>Clupeoidei</taxon>
        <taxon>Clupeidae</taxon>
        <taxon>Alosa</taxon>
    </lineage>
</organism>
<keyword evidence="5" id="KW-1185">Reference proteome</keyword>
<dbReference type="InterPro" id="IPR026123">
    <property type="entry name" value="STIL"/>
</dbReference>
<dbReference type="GO" id="GO:0007224">
    <property type="term" value="P:smoothened signaling pathway"/>
    <property type="evidence" value="ECO:0007669"/>
    <property type="project" value="TreeGrafter"/>
</dbReference>
<feature type="region of interest" description="Disordered" evidence="1">
    <location>
        <begin position="936"/>
        <end position="958"/>
    </location>
</feature>
<feature type="compositionally biased region" description="Basic and acidic residues" evidence="1">
    <location>
        <begin position="1177"/>
        <end position="1187"/>
    </location>
</feature>
<dbReference type="GO" id="GO:0031023">
    <property type="term" value="P:microtubule organizing center organization"/>
    <property type="evidence" value="ECO:0007669"/>
    <property type="project" value="TreeGrafter"/>
</dbReference>
<feature type="domain" description="STIL coiled coil region" evidence="3">
    <location>
        <begin position="710"/>
        <end position="737"/>
    </location>
</feature>
<dbReference type="GO" id="GO:0005815">
    <property type="term" value="C:microtubule organizing center"/>
    <property type="evidence" value="ECO:0007669"/>
    <property type="project" value="TreeGrafter"/>
</dbReference>
<feature type="compositionally biased region" description="Basic and acidic residues" evidence="1">
    <location>
        <begin position="825"/>
        <end position="843"/>
    </location>
</feature>